<dbReference type="Pfam" id="PF11578">
    <property type="entry name" value="DUF3237"/>
    <property type="match status" value="1"/>
</dbReference>
<accession>A0A845LY29</accession>
<dbReference type="PANTHER" id="PTHR37315">
    <property type="entry name" value="UPF0311 PROTEIN BLR7842"/>
    <property type="match status" value="1"/>
</dbReference>
<dbReference type="PANTHER" id="PTHR37315:SF1">
    <property type="entry name" value="UPF0311 PROTEIN BLR7842"/>
    <property type="match status" value="1"/>
</dbReference>
<name>A0A845LY29_9RHOB</name>
<protein>
    <recommendedName>
        <fullName evidence="1">UPF0311 protein GQE99_01365</fullName>
    </recommendedName>
</protein>
<organism evidence="2 3">
    <name type="scientific">Maritimibacter harenae</name>
    <dbReference type="NCBI Taxonomy" id="2606218"/>
    <lineage>
        <taxon>Bacteria</taxon>
        <taxon>Pseudomonadati</taxon>
        <taxon>Pseudomonadota</taxon>
        <taxon>Alphaproteobacteria</taxon>
        <taxon>Rhodobacterales</taxon>
        <taxon>Roseobacteraceae</taxon>
        <taxon>Maritimibacter</taxon>
    </lineage>
</organism>
<dbReference type="InterPro" id="IPR020915">
    <property type="entry name" value="UPF0311"/>
</dbReference>
<proteinExistence type="inferred from homology"/>
<gene>
    <name evidence="2" type="ORF">GQE99_01365</name>
</gene>
<dbReference type="AlphaFoldDB" id="A0A845LY29"/>
<evidence type="ECO:0000256" key="1">
    <source>
        <dbReference type="HAMAP-Rule" id="MF_00775"/>
    </source>
</evidence>
<comment type="similarity">
    <text evidence="1">Belongs to the UPF0311 family.</text>
</comment>
<dbReference type="Gene3D" id="2.40.160.20">
    <property type="match status" value="1"/>
</dbReference>
<sequence length="162" mass="18393">MTTSMPHDLRAPGLEFIFRMTIFMKERQRFGPGPAGVGRGFTGIDHGEITGPRLTGRVLGGTGGDYPLFRRDETVNLNAHYVLQAEDGTYIYINNMGYRHATADVNERLRANEVLDPSEYYFRLHPIFDAPEGPHDWLTRTVVIGTADRREDHTIFDYFAVT</sequence>
<comment type="caution">
    <text evidence="2">The sequence shown here is derived from an EMBL/GenBank/DDBJ whole genome shotgun (WGS) entry which is preliminary data.</text>
</comment>
<dbReference type="EMBL" id="WTUX01000003">
    <property type="protein sequence ID" value="MZR11672.1"/>
    <property type="molecule type" value="Genomic_DNA"/>
</dbReference>
<evidence type="ECO:0000313" key="2">
    <source>
        <dbReference type="EMBL" id="MZR11672.1"/>
    </source>
</evidence>
<dbReference type="Proteomes" id="UP000467322">
    <property type="component" value="Unassembled WGS sequence"/>
</dbReference>
<keyword evidence="3" id="KW-1185">Reference proteome</keyword>
<reference evidence="2 3" key="1">
    <citation type="submission" date="2019-12" db="EMBL/GenBank/DDBJ databases">
        <title>Maritimibacter sp. nov. sp. isolated from sea sand.</title>
        <authorList>
            <person name="Kim J."/>
            <person name="Jeong S.E."/>
            <person name="Jung H.S."/>
            <person name="Jeon C.O."/>
        </authorList>
    </citation>
    <scope>NUCLEOTIDE SEQUENCE [LARGE SCALE GENOMIC DNA]</scope>
    <source>
        <strain evidence="2 3">DP07</strain>
    </source>
</reference>
<dbReference type="HAMAP" id="MF_00775">
    <property type="entry name" value="UPF0311"/>
    <property type="match status" value="1"/>
</dbReference>
<evidence type="ECO:0000313" key="3">
    <source>
        <dbReference type="Proteomes" id="UP000467322"/>
    </source>
</evidence>
<dbReference type="RefSeq" id="WP_161349800.1">
    <property type="nucleotide sequence ID" value="NZ_WTUX01000003.1"/>
</dbReference>